<dbReference type="Gene3D" id="3.90.1150.10">
    <property type="entry name" value="Aspartate Aminotransferase, domain 1"/>
    <property type="match status" value="1"/>
</dbReference>
<keyword evidence="4" id="KW-0032">Aminotransferase</keyword>
<dbReference type="Pfam" id="PF00266">
    <property type="entry name" value="Aminotran_5"/>
    <property type="match status" value="1"/>
</dbReference>
<dbReference type="GO" id="GO:0008483">
    <property type="term" value="F:transaminase activity"/>
    <property type="evidence" value="ECO:0007669"/>
    <property type="project" value="UniProtKB-KW"/>
</dbReference>
<dbReference type="PANTHER" id="PTHR43586">
    <property type="entry name" value="CYSTEINE DESULFURASE"/>
    <property type="match status" value="1"/>
</dbReference>
<comment type="cofactor">
    <cofactor evidence="1">
        <name>pyridoxal 5'-phosphate</name>
        <dbReference type="ChEBI" id="CHEBI:597326"/>
    </cofactor>
</comment>
<feature type="non-terminal residue" evidence="4">
    <location>
        <position position="1"/>
    </location>
</feature>
<dbReference type="InterPro" id="IPR015422">
    <property type="entry name" value="PyrdxlP-dep_Trfase_small"/>
</dbReference>
<name>A0ABW3DNE1_9ACTN</name>
<keyword evidence="2" id="KW-0663">Pyridoxal phosphate</keyword>
<feature type="domain" description="Aminotransferase class V" evidence="3">
    <location>
        <begin position="12"/>
        <end position="100"/>
    </location>
</feature>
<protein>
    <submittedName>
        <fullName evidence="4">Aminotransferase class V-fold PLP-dependent enzyme</fullName>
    </submittedName>
</protein>
<dbReference type="SUPFAM" id="SSF53383">
    <property type="entry name" value="PLP-dependent transferases"/>
    <property type="match status" value="1"/>
</dbReference>
<sequence>LARLRAGLAGVEGVHELSLWGPDHARVGIVSFVVDGFTAREVAETLSGEYGIGVRDGKFCAHPFVRHLLGAKDGGCDDVTASAVRASIGIGSTTEHVDRLIEALRDLVTRR</sequence>
<evidence type="ECO:0000313" key="5">
    <source>
        <dbReference type="Proteomes" id="UP001597024"/>
    </source>
</evidence>
<proteinExistence type="predicted"/>
<dbReference type="Proteomes" id="UP001597024">
    <property type="component" value="Unassembled WGS sequence"/>
</dbReference>
<dbReference type="EMBL" id="JBHTHX010000176">
    <property type="protein sequence ID" value="MFD0884499.1"/>
    <property type="molecule type" value="Genomic_DNA"/>
</dbReference>
<dbReference type="InterPro" id="IPR000192">
    <property type="entry name" value="Aminotrans_V_dom"/>
</dbReference>
<evidence type="ECO:0000313" key="4">
    <source>
        <dbReference type="EMBL" id="MFD0884499.1"/>
    </source>
</evidence>
<dbReference type="InterPro" id="IPR015424">
    <property type="entry name" value="PyrdxlP-dep_Trfase"/>
</dbReference>
<evidence type="ECO:0000259" key="3">
    <source>
        <dbReference type="Pfam" id="PF00266"/>
    </source>
</evidence>
<keyword evidence="4" id="KW-0808">Transferase</keyword>
<reference evidence="5" key="1">
    <citation type="journal article" date="2019" name="Int. J. Syst. Evol. Microbiol.">
        <title>The Global Catalogue of Microorganisms (GCM) 10K type strain sequencing project: providing services to taxonomists for standard genome sequencing and annotation.</title>
        <authorList>
            <consortium name="The Broad Institute Genomics Platform"/>
            <consortium name="The Broad Institute Genome Sequencing Center for Infectious Disease"/>
            <person name="Wu L."/>
            <person name="Ma J."/>
        </authorList>
    </citation>
    <scope>NUCLEOTIDE SEQUENCE [LARGE SCALE GENOMIC DNA]</scope>
    <source>
        <strain evidence="5">CCUG 62974</strain>
    </source>
</reference>
<accession>A0ABW3DNE1</accession>
<comment type="caution">
    <text evidence="4">The sequence shown here is derived from an EMBL/GenBank/DDBJ whole genome shotgun (WGS) entry which is preliminary data.</text>
</comment>
<keyword evidence="5" id="KW-1185">Reference proteome</keyword>
<gene>
    <name evidence="4" type="ORF">ACFQ08_08015</name>
</gene>
<evidence type="ECO:0000256" key="2">
    <source>
        <dbReference type="ARBA" id="ARBA00022898"/>
    </source>
</evidence>
<evidence type="ECO:0000256" key="1">
    <source>
        <dbReference type="ARBA" id="ARBA00001933"/>
    </source>
</evidence>
<dbReference type="PANTHER" id="PTHR43586:SF8">
    <property type="entry name" value="CYSTEINE DESULFURASE 1, CHLOROPLASTIC"/>
    <property type="match status" value="1"/>
</dbReference>
<organism evidence="4 5">
    <name type="scientific">Streptosporangium algeriense</name>
    <dbReference type="NCBI Taxonomy" id="1682748"/>
    <lineage>
        <taxon>Bacteria</taxon>
        <taxon>Bacillati</taxon>
        <taxon>Actinomycetota</taxon>
        <taxon>Actinomycetes</taxon>
        <taxon>Streptosporangiales</taxon>
        <taxon>Streptosporangiaceae</taxon>
        <taxon>Streptosporangium</taxon>
    </lineage>
</organism>